<dbReference type="GO" id="GO:0008999">
    <property type="term" value="F:protein-N-terminal-alanine acetyltransferase activity"/>
    <property type="evidence" value="ECO:0007669"/>
    <property type="project" value="UniProtKB-EC"/>
</dbReference>
<keyword evidence="4" id="KW-0687">Ribonucleoprotein</keyword>
<dbReference type="SUPFAM" id="SSF55729">
    <property type="entry name" value="Acyl-CoA N-acyltransferases (Nat)"/>
    <property type="match status" value="1"/>
</dbReference>
<evidence type="ECO:0000256" key="2">
    <source>
        <dbReference type="ARBA" id="ARBA00023315"/>
    </source>
</evidence>
<keyword evidence="5" id="KW-1185">Reference proteome</keyword>
<dbReference type="InterPro" id="IPR016181">
    <property type="entry name" value="Acyl_CoA_acyltransferase"/>
</dbReference>
<organism evidence="4 5">
    <name type="scientific">Halosegnis marinus</name>
    <dbReference type="NCBI Taxonomy" id="3034023"/>
    <lineage>
        <taxon>Archaea</taxon>
        <taxon>Methanobacteriati</taxon>
        <taxon>Methanobacteriota</taxon>
        <taxon>Stenosarchaea group</taxon>
        <taxon>Halobacteria</taxon>
        <taxon>Halobacteriales</taxon>
        <taxon>Natronomonadaceae</taxon>
        <taxon>Halosegnis</taxon>
    </lineage>
</organism>
<dbReference type="PANTHER" id="PTHR23091">
    <property type="entry name" value="N-TERMINAL ACETYLTRANSFERASE"/>
    <property type="match status" value="1"/>
</dbReference>
<dbReference type="RefSeq" id="WP_276235619.1">
    <property type="nucleotide sequence ID" value="NZ_CP119802.1"/>
</dbReference>
<keyword evidence="4" id="KW-0689">Ribosomal protein</keyword>
<dbReference type="GeneID" id="79266280"/>
<dbReference type="Pfam" id="PF00583">
    <property type="entry name" value="Acetyltransf_1"/>
    <property type="match status" value="1"/>
</dbReference>
<feature type="domain" description="N-acetyltransferase" evidence="3">
    <location>
        <begin position="11"/>
        <end position="156"/>
    </location>
</feature>
<dbReference type="EC" id="2.3.1.266" evidence="4"/>
<evidence type="ECO:0000259" key="3">
    <source>
        <dbReference type="PROSITE" id="PS51186"/>
    </source>
</evidence>
<dbReference type="InterPro" id="IPR006464">
    <property type="entry name" value="AcTrfase_RimI/Ard1"/>
</dbReference>
<proteinExistence type="predicted"/>
<dbReference type="InterPro" id="IPR000182">
    <property type="entry name" value="GNAT_dom"/>
</dbReference>
<evidence type="ECO:0000256" key="1">
    <source>
        <dbReference type="ARBA" id="ARBA00022679"/>
    </source>
</evidence>
<gene>
    <name evidence="4" type="primary">rimI</name>
    <name evidence="4" type="ORF">ACFQJ4_04685</name>
</gene>
<dbReference type="GO" id="GO:0005840">
    <property type="term" value="C:ribosome"/>
    <property type="evidence" value="ECO:0007669"/>
    <property type="project" value="UniProtKB-KW"/>
</dbReference>
<dbReference type="PANTHER" id="PTHR23091:SF4">
    <property type="entry name" value="N-TERMINAL AMINO-ACID N(ALPHA)-ACETYLTRANSFERASE NATA"/>
    <property type="match status" value="1"/>
</dbReference>
<dbReference type="Gene3D" id="3.40.630.30">
    <property type="match status" value="1"/>
</dbReference>
<dbReference type="Proteomes" id="UP001596398">
    <property type="component" value="Unassembled WGS sequence"/>
</dbReference>
<dbReference type="NCBIfam" id="TIGR01575">
    <property type="entry name" value="rimI"/>
    <property type="match status" value="1"/>
</dbReference>
<keyword evidence="2 4" id="KW-0012">Acyltransferase</keyword>
<dbReference type="AlphaFoldDB" id="A0ABD5ZMT4"/>
<accession>A0ABD5ZMT4</accession>
<sequence length="156" mass="17477">MTTTTPDGDDVVTRRATRADLLAVFRIEKRSFPQPWPYAALEGFLGEPGFLVAETPEGIAGYVVADTVPNGGRALGHVKDIAVHPDRRGEGIGRRLLGEALSAMRDRRASRVKLEVRESNEPAIALYREFGFEVRRTLPRYYDDGEDAYVMTRRLQ</sequence>
<name>A0ABD5ZMT4_9EURY</name>
<keyword evidence="1 4" id="KW-0808">Transferase</keyword>
<dbReference type="InterPro" id="IPR045047">
    <property type="entry name" value="Ard1-like"/>
</dbReference>
<evidence type="ECO:0000313" key="5">
    <source>
        <dbReference type="Proteomes" id="UP001596398"/>
    </source>
</evidence>
<evidence type="ECO:0000313" key="4">
    <source>
        <dbReference type="EMBL" id="MFC7234612.1"/>
    </source>
</evidence>
<dbReference type="EMBL" id="JBHTAP010000001">
    <property type="protein sequence ID" value="MFC7234612.1"/>
    <property type="molecule type" value="Genomic_DNA"/>
</dbReference>
<dbReference type="CDD" id="cd04301">
    <property type="entry name" value="NAT_SF"/>
    <property type="match status" value="1"/>
</dbReference>
<dbReference type="PROSITE" id="PS51186">
    <property type="entry name" value="GNAT"/>
    <property type="match status" value="1"/>
</dbReference>
<protein>
    <submittedName>
        <fullName evidence="4">Ribosomal protein S18-alanine N-acetyltransferase</fullName>
        <ecNumber evidence="4">2.3.1.266</ecNumber>
    </submittedName>
</protein>
<reference evidence="4 5" key="1">
    <citation type="journal article" date="2019" name="Int. J. Syst. Evol. Microbiol.">
        <title>The Global Catalogue of Microorganisms (GCM) 10K type strain sequencing project: providing services to taxonomists for standard genome sequencing and annotation.</title>
        <authorList>
            <consortium name="The Broad Institute Genomics Platform"/>
            <consortium name="The Broad Institute Genome Sequencing Center for Infectious Disease"/>
            <person name="Wu L."/>
            <person name="Ma J."/>
        </authorList>
    </citation>
    <scope>NUCLEOTIDE SEQUENCE [LARGE SCALE GENOMIC DNA]</scope>
    <source>
        <strain evidence="4 5">DT85</strain>
    </source>
</reference>
<comment type="caution">
    <text evidence="4">The sequence shown here is derived from an EMBL/GenBank/DDBJ whole genome shotgun (WGS) entry which is preliminary data.</text>
</comment>